<dbReference type="InterPro" id="IPR056401">
    <property type="entry name" value="Crass_capsid"/>
</dbReference>
<sequence>MATPVLNNGIFLRDTNYQASSHVDSYHLTQMLGTAEPMDMGPIDLWAMTQKVEMPLYQMASFGGKNTIMVDNARGEYKWQTPIAQDLPYSLGKIDALTSATRGIDGQTFQILLSKRTFGHGDIITYDKYNGLEMYITADDILPSGDGYVYTVQLVNNNNTATLDDKYLVSGTKFFRKGSARGEYGERFSDLTTGTGFREFYNFVGGAEAHVHYTISSRADLMLKGGMNADGTIPVTEIWRTFDQDVDPSVSSLESMVEIMGADYVKRAFDNGNLSRTFLTNMEAAHLNKIASDIETYLMWGHGGRVKQDGPDDIRMSVGLWRQLDNSYKRIYNKSSFSLDMFKTELYNFYQGKVELEGPDPKRTLIVQTGIGGMKLVNDAIAKEAAGLGSAYVTNTDQVGMVTGSGMDMGFGYAFTSYVIPFLANVRFVLNPAFDNLHTNDIENPLIDGRPLSSYSFIIFDVTESGNDNIHLLKLSWDNALKWFYQNGTMDYMGRTQGFASSGNFNGYRVMMTQTMPAVWVKDPTKVLKIVMKNPITGGSF</sequence>
<evidence type="ECO:0008006" key="2">
    <source>
        <dbReference type="Google" id="ProtNLM"/>
    </source>
</evidence>
<dbReference type="Pfam" id="PF23898">
    <property type="entry name" value="Crass_capsid"/>
    <property type="match status" value="2"/>
</dbReference>
<accession>A0A7S9SU08</accession>
<evidence type="ECO:0000313" key="1">
    <source>
        <dbReference type="EMBL" id="QPI16336.1"/>
    </source>
</evidence>
<name>A0A7S9SU08_9VIRU</name>
<reference evidence="1" key="1">
    <citation type="submission" date="2020-08" db="EMBL/GenBank/DDBJ databases">
        <title>Bridging the membrane lipid divide: bacteria of the FCB group superphylum have the potential to synthesize archaeal ether lipids.</title>
        <authorList>
            <person name="Villanueva L."/>
            <person name="von Meijenfeldt F.A.B."/>
            <person name="Westbye A.B."/>
            <person name="Yadav S."/>
            <person name="Hopmans E.C."/>
            <person name="Dutilh B.E."/>
            <person name="Sinninghe Damste J.S."/>
        </authorList>
    </citation>
    <scope>NUCLEOTIDE SEQUENCE</scope>
    <source>
        <strain evidence="1">NIOZ-UU157</strain>
    </source>
</reference>
<proteinExistence type="predicted"/>
<dbReference type="EMBL" id="MW030556">
    <property type="protein sequence ID" value="QPI16336.1"/>
    <property type="molecule type" value="Genomic_DNA"/>
</dbReference>
<organism evidence="1">
    <name type="scientific">Virus NIOZ-UU157</name>
    <dbReference type="NCBI Taxonomy" id="2763269"/>
    <lineage>
        <taxon>Viruses</taxon>
    </lineage>
</organism>
<protein>
    <recommendedName>
        <fullName evidence="2">Major capsid protein</fullName>
    </recommendedName>
</protein>
<gene>
    <name evidence="1" type="ORF">NIOZUU157_00226</name>
</gene>